<accession>A0A833QK87</accession>
<sequence>MCSTFNANREANQTAPDNGQKNYRWFKISFSSLHLVHVGHKSLILVCITLAVGSALCISIQMKVLVRAITLFHSYSAYWWCWVCQKGSWGRKISVRYTCRSRS</sequence>
<keyword evidence="3" id="KW-1185">Reference proteome</keyword>
<evidence type="ECO:0000313" key="3">
    <source>
        <dbReference type="Proteomes" id="UP000623129"/>
    </source>
</evidence>
<dbReference type="Proteomes" id="UP000623129">
    <property type="component" value="Unassembled WGS sequence"/>
</dbReference>
<evidence type="ECO:0000256" key="1">
    <source>
        <dbReference type="SAM" id="Phobius"/>
    </source>
</evidence>
<evidence type="ECO:0000313" key="2">
    <source>
        <dbReference type="EMBL" id="KAF3324009.1"/>
    </source>
</evidence>
<name>A0A833QK87_9POAL</name>
<keyword evidence="1" id="KW-0812">Transmembrane</keyword>
<protein>
    <submittedName>
        <fullName evidence="2">Uncharacterized protein</fullName>
    </submittedName>
</protein>
<proteinExistence type="predicted"/>
<feature type="transmembrane region" description="Helical" evidence="1">
    <location>
        <begin position="43"/>
        <end position="66"/>
    </location>
</feature>
<keyword evidence="1" id="KW-1133">Transmembrane helix</keyword>
<gene>
    <name evidence="2" type="ORF">FCM35_KLT11476</name>
</gene>
<organism evidence="2 3">
    <name type="scientific">Carex littledalei</name>
    <dbReference type="NCBI Taxonomy" id="544730"/>
    <lineage>
        <taxon>Eukaryota</taxon>
        <taxon>Viridiplantae</taxon>
        <taxon>Streptophyta</taxon>
        <taxon>Embryophyta</taxon>
        <taxon>Tracheophyta</taxon>
        <taxon>Spermatophyta</taxon>
        <taxon>Magnoliopsida</taxon>
        <taxon>Liliopsida</taxon>
        <taxon>Poales</taxon>
        <taxon>Cyperaceae</taxon>
        <taxon>Cyperoideae</taxon>
        <taxon>Cariceae</taxon>
        <taxon>Carex</taxon>
        <taxon>Carex subgen. Euthyceras</taxon>
    </lineage>
</organism>
<reference evidence="2" key="1">
    <citation type="submission" date="2020-01" db="EMBL/GenBank/DDBJ databases">
        <title>Genome sequence of Kobresia littledalei, the first chromosome-level genome in the family Cyperaceae.</title>
        <authorList>
            <person name="Qu G."/>
        </authorList>
    </citation>
    <scope>NUCLEOTIDE SEQUENCE</scope>
    <source>
        <strain evidence="2">C.B.Clarke</strain>
        <tissue evidence="2">Leaf</tissue>
    </source>
</reference>
<keyword evidence="1" id="KW-0472">Membrane</keyword>
<dbReference type="AlphaFoldDB" id="A0A833QK87"/>
<comment type="caution">
    <text evidence="2">The sequence shown here is derived from an EMBL/GenBank/DDBJ whole genome shotgun (WGS) entry which is preliminary data.</text>
</comment>
<dbReference type="EMBL" id="SWLB01000022">
    <property type="protein sequence ID" value="KAF3324009.1"/>
    <property type="molecule type" value="Genomic_DNA"/>
</dbReference>